<reference evidence="3 4" key="1">
    <citation type="journal article" date="2018" name="Gigascience">
        <title>Genomes of trombidid mites reveal novel predicted allergens and laterally-transferred genes associated with secondary metabolism.</title>
        <authorList>
            <person name="Dong X."/>
            <person name="Chaisiri K."/>
            <person name="Xia D."/>
            <person name="Armstrong S.D."/>
            <person name="Fang Y."/>
            <person name="Donnelly M.J."/>
            <person name="Kadowaki T."/>
            <person name="McGarry J.W."/>
            <person name="Darby A.C."/>
            <person name="Makepeace B.L."/>
        </authorList>
    </citation>
    <scope>NUCLEOTIDE SEQUENCE [LARGE SCALE GENOMIC DNA]</scope>
    <source>
        <strain evidence="3">UoL-WK</strain>
    </source>
</reference>
<accession>A0A443R7W4</accession>
<dbReference type="SUPFAM" id="SSF53474">
    <property type="entry name" value="alpha/beta-Hydrolases"/>
    <property type="match status" value="1"/>
</dbReference>
<feature type="compositionally biased region" description="Basic and acidic residues" evidence="2">
    <location>
        <begin position="1"/>
        <end position="20"/>
    </location>
</feature>
<comment type="similarity">
    <text evidence="1">Belongs to the NDRG family.</text>
</comment>
<dbReference type="Gene3D" id="3.40.50.1820">
    <property type="entry name" value="alpha/beta hydrolase"/>
    <property type="match status" value="1"/>
</dbReference>
<dbReference type="Pfam" id="PF03096">
    <property type="entry name" value="Ndr"/>
    <property type="match status" value="1"/>
</dbReference>
<dbReference type="InterPro" id="IPR004142">
    <property type="entry name" value="NDRG"/>
</dbReference>
<sequence length="329" mass="37324">MSDRISEKFTQKRLTDSKEADADEDVEETRYELKTEKCGILHVYVQGNIQNLTLTTPLFLTIHDIGSNHTEFHRLVEHPCMAKLKARSVWVHVELPGQEFEAPDLSDSYSFPSMQEIGEDLVHVLNFFNIKYCVVMGEGAGANIAARFVMSFPDRALGAILINFHASVAGIMQYFNEKMMSWKLNAVGMNTTAEQYLIFHKFGNQMESRSDKDKAVTEYVKNLEKRMNAKNLRLYVEAYLNRNDICQQLKEKMKVDTMLVVGTRSSHVSAVEETQSHMDPKITTMVRIDDCGDVFADAPDTFAYDMLLFCQGLGLFSALPMSRHGSICS</sequence>
<dbReference type="Proteomes" id="UP000285301">
    <property type="component" value="Unassembled WGS sequence"/>
</dbReference>
<name>A0A443R7W4_9ACAR</name>
<dbReference type="InterPro" id="IPR029058">
    <property type="entry name" value="AB_hydrolase_fold"/>
</dbReference>
<comment type="caution">
    <text evidence="3">The sequence shown here is derived from an EMBL/GenBank/DDBJ whole genome shotgun (WGS) entry which is preliminary data.</text>
</comment>
<evidence type="ECO:0000256" key="2">
    <source>
        <dbReference type="SAM" id="MobiDB-lite"/>
    </source>
</evidence>
<feature type="region of interest" description="Disordered" evidence="2">
    <location>
        <begin position="1"/>
        <end position="25"/>
    </location>
</feature>
<dbReference type="EMBL" id="NCKU01001751">
    <property type="protein sequence ID" value="RWS11352.1"/>
    <property type="molecule type" value="Genomic_DNA"/>
</dbReference>
<evidence type="ECO:0000256" key="1">
    <source>
        <dbReference type="ARBA" id="ARBA00005598"/>
    </source>
</evidence>
<evidence type="ECO:0000313" key="3">
    <source>
        <dbReference type="EMBL" id="RWS11352.1"/>
    </source>
</evidence>
<gene>
    <name evidence="3" type="ORF">B4U79_04755</name>
</gene>
<dbReference type="AlphaFoldDB" id="A0A443R7W4"/>
<protein>
    <submittedName>
        <fullName evidence="3">Uncharacterized protein</fullName>
    </submittedName>
</protein>
<proteinExistence type="inferred from homology"/>
<dbReference type="OrthoDB" id="191979at2759"/>
<dbReference type="PANTHER" id="PTHR11034">
    <property type="entry name" value="N-MYC DOWNSTREAM REGULATED"/>
    <property type="match status" value="1"/>
</dbReference>
<keyword evidence="4" id="KW-1185">Reference proteome</keyword>
<evidence type="ECO:0000313" key="4">
    <source>
        <dbReference type="Proteomes" id="UP000285301"/>
    </source>
</evidence>
<organism evidence="3 4">
    <name type="scientific">Dinothrombium tinctorium</name>
    <dbReference type="NCBI Taxonomy" id="1965070"/>
    <lineage>
        <taxon>Eukaryota</taxon>
        <taxon>Metazoa</taxon>
        <taxon>Ecdysozoa</taxon>
        <taxon>Arthropoda</taxon>
        <taxon>Chelicerata</taxon>
        <taxon>Arachnida</taxon>
        <taxon>Acari</taxon>
        <taxon>Acariformes</taxon>
        <taxon>Trombidiformes</taxon>
        <taxon>Prostigmata</taxon>
        <taxon>Anystina</taxon>
        <taxon>Parasitengona</taxon>
        <taxon>Trombidioidea</taxon>
        <taxon>Trombidiidae</taxon>
        <taxon>Dinothrombium</taxon>
    </lineage>
</organism>